<dbReference type="InterPro" id="IPR003010">
    <property type="entry name" value="C-N_Hydrolase"/>
</dbReference>
<dbReference type="EMBL" id="LJYW01000001">
    <property type="protein sequence ID" value="KPL54019.1"/>
    <property type="molecule type" value="Genomic_DNA"/>
</dbReference>
<dbReference type="PROSITE" id="PS50263">
    <property type="entry name" value="CN_HYDROLASE"/>
    <property type="match status" value="1"/>
</dbReference>
<dbReference type="CDD" id="cd07572">
    <property type="entry name" value="nit"/>
    <property type="match status" value="1"/>
</dbReference>
<dbReference type="InterPro" id="IPR036526">
    <property type="entry name" value="C-N_Hydrolase_sf"/>
</dbReference>
<dbReference type="Pfam" id="PF00795">
    <property type="entry name" value="CN_hydrolase"/>
    <property type="match status" value="1"/>
</dbReference>
<evidence type="ECO:0000313" key="4">
    <source>
        <dbReference type="Proteomes" id="UP000048984"/>
    </source>
</evidence>
<evidence type="ECO:0000259" key="2">
    <source>
        <dbReference type="PROSITE" id="PS50263"/>
    </source>
</evidence>
<organism evidence="3 4">
    <name type="scientific">Prosthecodimorpha hirschii</name>
    <dbReference type="NCBI Taxonomy" id="665126"/>
    <lineage>
        <taxon>Bacteria</taxon>
        <taxon>Pseudomonadati</taxon>
        <taxon>Pseudomonadota</taxon>
        <taxon>Alphaproteobacteria</taxon>
        <taxon>Hyphomicrobiales</taxon>
        <taxon>Ancalomicrobiaceae</taxon>
        <taxon>Prosthecodimorpha</taxon>
    </lineage>
</organism>
<reference evidence="3" key="1">
    <citation type="submission" date="2015-09" db="EMBL/GenBank/DDBJ databases">
        <authorList>
            <person name="Jackson K.R."/>
            <person name="Lunt B.L."/>
            <person name="Fisher J.N.B."/>
            <person name="Gardner A.V."/>
            <person name="Bailey M.E."/>
            <person name="Deus L.M."/>
            <person name="Earl A.S."/>
            <person name="Gibby P.D."/>
            <person name="Hartmann K.A."/>
            <person name="Liu J.E."/>
            <person name="Manci A.M."/>
            <person name="Nielsen D.A."/>
            <person name="Solomon M.B."/>
            <person name="Breakwell D.P."/>
            <person name="Burnett S.H."/>
            <person name="Grose J.H."/>
        </authorList>
    </citation>
    <scope>NUCLEOTIDE SEQUENCE [LARGE SCALE GENOMIC DNA]</scope>
    <source>
        <strain evidence="3">16</strain>
    </source>
</reference>
<dbReference type="PANTHER" id="PTHR23088">
    <property type="entry name" value="NITRILASE-RELATED"/>
    <property type="match status" value="1"/>
</dbReference>
<accession>A0A0P6VMQ0</accession>
<dbReference type="AlphaFoldDB" id="A0A0P6VMQ0"/>
<keyword evidence="4" id="KW-1185">Reference proteome</keyword>
<feature type="domain" description="CN hydrolase" evidence="2">
    <location>
        <begin position="4"/>
        <end position="252"/>
    </location>
</feature>
<dbReference type="Proteomes" id="UP000048984">
    <property type="component" value="Unassembled WGS sequence"/>
</dbReference>
<dbReference type="GO" id="GO:0016811">
    <property type="term" value="F:hydrolase activity, acting on carbon-nitrogen (but not peptide) bonds, in linear amides"/>
    <property type="evidence" value="ECO:0007669"/>
    <property type="project" value="InterPro"/>
</dbReference>
<dbReference type="Gene3D" id="3.60.110.10">
    <property type="entry name" value="Carbon-nitrogen hydrolase"/>
    <property type="match status" value="1"/>
</dbReference>
<proteinExistence type="predicted"/>
<dbReference type="SUPFAM" id="SSF56317">
    <property type="entry name" value="Carbon-nitrogen hydrolase"/>
    <property type="match status" value="1"/>
</dbReference>
<dbReference type="RefSeq" id="WP_054360184.1">
    <property type="nucleotide sequence ID" value="NZ_LJYW01000001.1"/>
</dbReference>
<name>A0A0P6VMQ0_9HYPH</name>
<protein>
    <submittedName>
        <fullName evidence="3">Amidohydrolase</fullName>
    </submittedName>
</protein>
<sequence>MTQFRAALVQTTASRSVEANIAAVEALVREAAAAGAHYVQTPENTNIMEHNGDRLFAALTDEASDPTLARLRAVAAELGIWLHIGSLAIKVAEAKAANRAFVIAPDGSVAARYDKIHLFDVDLVGGESYRESNRIRPGAESVTVDLPWGRLGLAICYDLRFPQLFRALAREAGADILSVPAAFTQQTGEAHWHVLLRARAIENGAWVFAAAQSGLHENGRSTYGHSLIIDPWGRIVAEAADGPGIAIADIDLGRVAEARGRIPALQHDRPFTAAPASPVELKAAP</sequence>
<dbReference type="PANTHER" id="PTHR23088:SF27">
    <property type="entry name" value="DEAMINATED GLUTATHIONE AMIDASE"/>
    <property type="match status" value="1"/>
</dbReference>
<reference evidence="3" key="2">
    <citation type="submission" date="2015-10" db="EMBL/GenBank/DDBJ databases">
        <title>Draft Genome Sequence of Prosthecomicrobium hirschii ATCC 27832.</title>
        <authorList>
            <person name="Daniel J."/>
            <person name="Givan S.A."/>
            <person name="Brun Y.V."/>
            <person name="Brown P.J."/>
        </authorList>
    </citation>
    <scope>NUCLEOTIDE SEQUENCE [LARGE SCALE GENOMIC DNA]</scope>
    <source>
        <strain evidence="3">16</strain>
    </source>
</reference>
<dbReference type="STRING" id="665126.ABB55_18870"/>
<keyword evidence="1 3" id="KW-0378">Hydrolase</keyword>
<dbReference type="InterPro" id="IPR045254">
    <property type="entry name" value="Nit1/2_C-N_Hydrolase"/>
</dbReference>
<gene>
    <name evidence="3" type="ORF">ABB55_18870</name>
</gene>
<evidence type="ECO:0000313" key="3">
    <source>
        <dbReference type="EMBL" id="KPL54019.1"/>
    </source>
</evidence>
<comment type="caution">
    <text evidence="3">The sequence shown here is derived from an EMBL/GenBank/DDBJ whole genome shotgun (WGS) entry which is preliminary data.</text>
</comment>
<evidence type="ECO:0000256" key="1">
    <source>
        <dbReference type="ARBA" id="ARBA00022801"/>
    </source>
</evidence>